<proteinExistence type="predicted"/>
<feature type="transmembrane region" description="Helical" evidence="1">
    <location>
        <begin position="209"/>
        <end position="232"/>
    </location>
</feature>
<reference evidence="3" key="1">
    <citation type="submission" date="2023-01" db="EMBL/GenBank/DDBJ databases">
        <title>Genome assembly of the deep-sea coral Lophelia pertusa.</title>
        <authorList>
            <person name="Herrera S."/>
            <person name="Cordes E."/>
        </authorList>
    </citation>
    <scope>NUCLEOTIDE SEQUENCE</scope>
    <source>
        <strain evidence="3">USNM1676648</strain>
        <tissue evidence="3">Polyp</tissue>
    </source>
</reference>
<dbReference type="PANTHER" id="PTHR14969">
    <property type="entry name" value="SPHINGOSINE-1-PHOSPHATE PHOSPHOHYDROLASE"/>
    <property type="match status" value="1"/>
</dbReference>
<evidence type="ECO:0000313" key="4">
    <source>
        <dbReference type="Proteomes" id="UP001163046"/>
    </source>
</evidence>
<dbReference type="InterPro" id="IPR000326">
    <property type="entry name" value="PAP2/HPO"/>
</dbReference>
<accession>A0A9W9ZMB3</accession>
<comment type="caution">
    <text evidence="3">The sequence shown here is derived from an EMBL/GenBank/DDBJ whole genome shotgun (WGS) entry which is preliminary data.</text>
</comment>
<feature type="transmembrane region" description="Helical" evidence="1">
    <location>
        <begin position="86"/>
        <end position="110"/>
    </location>
</feature>
<keyword evidence="1" id="KW-1133">Transmembrane helix</keyword>
<keyword evidence="1" id="KW-0472">Membrane</keyword>
<feature type="transmembrane region" description="Helical" evidence="1">
    <location>
        <begin position="117"/>
        <end position="139"/>
    </location>
</feature>
<dbReference type="InterPro" id="IPR036938">
    <property type="entry name" value="PAP2/HPO_sf"/>
</dbReference>
<dbReference type="Proteomes" id="UP001163046">
    <property type="component" value="Unassembled WGS sequence"/>
</dbReference>
<dbReference type="SMART" id="SM00014">
    <property type="entry name" value="acidPPc"/>
    <property type="match status" value="1"/>
</dbReference>
<dbReference type="CDD" id="cd03391">
    <property type="entry name" value="PAP2_containing_2_like"/>
    <property type="match status" value="1"/>
</dbReference>
<evidence type="ECO:0000256" key="1">
    <source>
        <dbReference type="SAM" id="Phobius"/>
    </source>
</evidence>
<dbReference type="Gene3D" id="1.20.144.10">
    <property type="entry name" value="Phosphatidic acid phosphatase type 2/haloperoxidase"/>
    <property type="match status" value="1"/>
</dbReference>
<name>A0A9W9ZMB3_9CNID</name>
<dbReference type="EMBL" id="MU825898">
    <property type="protein sequence ID" value="KAJ7383498.1"/>
    <property type="molecule type" value="Genomic_DNA"/>
</dbReference>
<dbReference type="AlphaFoldDB" id="A0A9W9ZMB3"/>
<evidence type="ECO:0000259" key="2">
    <source>
        <dbReference type="SMART" id="SM00014"/>
    </source>
</evidence>
<keyword evidence="1" id="KW-0812">Transmembrane</keyword>
<evidence type="ECO:0000313" key="3">
    <source>
        <dbReference type="EMBL" id="KAJ7383498.1"/>
    </source>
</evidence>
<dbReference type="GO" id="GO:0042392">
    <property type="term" value="F:sphingosine-1-phosphate phosphatase activity"/>
    <property type="evidence" value="ECO:0007669"/>
    <property type="project" value="TreeGrafter"/>
</dbReference>
<dbReference type="Pfam" id="PF01569">
    <property type="entry name" value="PAP2"/>
    <property type="match status" value="1"/>
</dbReference>
<protein>
    <submittedName>
        <fullName evidence="3">Lipid phosphatase</fullName>
    </submittedName>
</protein>
<dbReference type="SUPFAM" id="SSF48317">
    <property type="entry name" value="Acid phosphatase/Vanadium-dependent haloperoxidase"/>
    <property type="match status" value="1"/>
</dbReference>
<sequence length="257" mass="29096">MVVVRDDLDNMDRGRIKTKDSNHHRQKRDNLNEFKAMERKEIALHREVDDEGSHDGFIDKLHNLDIKLSRNLSFCADKASGRWRTLMIILELSGHGVPWIAGTVISILVFSDLKQEFACNLLLALMLDLAVVGALKVAVRRTRPVYNEKDMFATVSVDNYSFPSGHSTRAAMVAGLFAAFLINGFWRILIGYWAVCVSASRVILGRHHVSDVVCGVVIGLLQFWIVYTIIWVPNDTCQELLTLVPYFGELRNQVKVL</sequence>
<feature type="domain" description="Phosphatidic acid phosphatase type 2/haloperoxidase" evidence="2">
    <location>
        <begin position="117"/>
        <end position="227"/>
    </location>
</feature>
<dbReference type="PANTHER" id="PTHR14969:SF13">
    <property type="entry name" value="AT30094P"/>
    <property type="match status" value="1"/>
</dbReference>
<gene>
    <name evidence="3" type="primary">PPAPDC2</name>
    <name evidence="3" type="ORF">OS493_027662</name>
</gene>
<feature type="transmembrane region" description="Helical" evidence="1">
    <location>
        <begin position="170"/>
        <end position="197"/>
    </location>
</feature>
<keyword evidence="4" id="KW-1185">Reference proteome</keyword>
<dbReference type="OrthoDB" id="10266771at2759"/>
<organism evidence="3 4">
    <name type="scientific">Desmophyllum pertusum</name>
    <dbReference type="NCBI Taxonomy" id="174260"/>
    <lineage>
        <taxon>Eukaryota</taxon>
        <taxon>Metazoa</taxon>
        <taxon>Cnidaria</taxon>
        <taxon>Anthozoa</taxon>
        <taxon>Hexacorallia</taxon>
        <taxon>Scleractinia</taxon>
        <taxon>Caryophylliina</taxon>
        <taxon>Caryophylliidae</taxon>
        <taxon>Desmophyllum</taxon>
    </lineage>
</organism>